<evidence type="ECO:0000313" key="2">
    <source>
        <dbReference type="Proteomes" id="UP000235786"/>
    </source>
</evidence>
<dbReference type="EMBL" id="KZ613943">
    <property type="protein sequence ID" value="PMD42289.1"/>
    <property type="molecule type" value="Genomic_DNA"/>
</dbReference>
<dbReference type="OrthoDB" id="3562645at2759"/>
<proteinExistence type="predicted"/>
<sequence>MSYMLFGVGSDADYGQPGYLVHAGELYSLTAPAISLSEFEAEHGYIPRMVVVFQQPLDGDFDECEEGPDFITFNSAVYQKSPFTQPYTIHDDTLRTVEAGGRLYESPGPSPQDFYGNAPSYYEHSFSSSTAQADTRVRFQVEVPTKRTMASARPKNSKIKPLQFLFDVPVEHRAAIQVIEPTFHNPPIPVRPGQKKPRFHWTVRHHEHLFNLIEVAVSQLQRPLEHIDFKAITEALHRQFRGTTSLNDQPYLERGYSTVHTYATRKQQYVDLLNRLLP</sequence>
<protein>
    <submittedName>
        <fullName evidence="1">Uncharacterized protein</fullName>
    </submittedName>
</protein>
<evidence type="ECO:0000313" key="1">
    <source>
        <dbReference type="EMBL" id="PMD42289.1"/>
    </source>
</evidence>
<gene>
    <name evidence="1" type="ORF">L207DRAFT_580958</name>
</gene>
<keyword evidence="2" id="KW-1185">Reference proteome</keyword>
<dbReference type="Proteomes" id="UP000235786">
    <property type="component" value="Unassembled WGS sequence"/>
</dbReference>
<name>A0A2J6RUU1_HYAVF</name>
<dbReference type="AlphaFoldDB" id="A0A2J6RUU1"/>
<organism evidence="1 2">
    <name type="scientific">Hyaloscypha variabilis (strain UAMH 11265 / GT02V1 / F)</name>
    <name type="common">Meliniomyces variabilis</name>
    <dbReference type="NCBI Taxonomy" id="1149755"/>
    <lineage>
        <taxon>Eukaryota</taxon>
        <taxon>Fungi</taxon>
        <taxon>Dikarya</taxon>
        <taxon>Ascomycota</taxon>
        <taxon>Pezizomycotina</taxon>
        <taxon>Leotiomycetes</taxon>
        <taxon>Helotiales</taxon>
        <taxon>Hyaloscyphaceae</taxon>
        <taxon>Hyaloscypha</taxon>
        <taxon>Hyaloscypha variabilis</taxon>
    </lineage>
</organism>
<reference evidence="1 2" key="1">
    <citation type="submission" date="2016-04" db="EMBL/GenBank/DDBJ databases">
        <title>A degradative enzymes factory behind the ericoid mycorrhizal symbiosis.</title>
        <authorList>
            <consortium name="DOE Joint Genome Institute"/>
            <person name="Martino E."/>
            <person name="Morin E."/>
            <person name="Grelet G."/>
            <person name="Kuo A."/>
            <person name="Kohler A."/>
            <person name="Daghino S."/>
            <person name="Barry K."/>
            <person name="Choi C."/>
            <person name="Cichocki N."/>
            <person name="Clum A."/>
            <person name="Copeland A."/>
            <person name="Hainaut M."/>
            <person name="Haridas S."/>
            <person name="Labutti K."/>
            <person name="Lindquist E."/>
            <person name="Lipzen A."/>
            <person name="Khouja H.-R."/>
            <person name="Murat C."/>
            <person name="Ohm R."/>
            <person name="Olson A."/>
            <person name="Spatafora J."/>
            <person name="Veneault-Fourrey C."/>
            <person name="Henrissat B."/>
            <person name="Grigoriev I."/>
            <person name="Martin F."/>
            <person name="Perotto S."/>
        </authorList>
    </citation>
    <scope>NUCLEOTIDE SEQUENCE [LARGE SCALE GENOMIC DNA]</scope>
    <source>
        <strain evidence="1 2">F</strain>
    </source>
</reference>
<accession>A0A2J6RUU1</accession>